<comment type="caution">
    <text evidence="1">The sequence shown here is derived from an EMBL/GenBank/DDBJ whole genome shotgun (WGS) entry which is preliminary data.</text>
</comment>
<proteinExistence type="predicted"/>
<sequence>MKRYDDTDKGRNAVRQRPNKFYSHPYVPLTRVRQGVHEVEPVLQRRLRPYRKEDCDRSDLCQCSLKKVF</sequence>
<accession>A0A4U5N164</accession>
<dbReference type="EMBL" id="AZBU02000005">
    <property type="protein sequence ID" value="TKR76087.1"/>
    <property type="molecule type" value="Genomic_DNA"/>
</dbReference>
<evidence type="ECO:0000313" key="1">
    <source>
        <dbReference type="EMBL" id="TKR76087.1"/>
    </source>
</evidence>
<gene>
    <name evidence="1" type="ORF">L596_017283</name>
</gene>
<reference evidence="1 2" key="2">
    <citation type="journal article" date="2019" name="G3 (Bethesda)">
        <title>Hybrid Assembly of the Genome of the Entomopathogenic Nematode Steinernema carpocapsae Identifies the X-Chromosome.</title>
        <authorList>
            <person name="Serra L."/>
            <person name="Macchietto M."/>
            <person name="Macias-Munoz A."/>
            <person name="McGill C.J."/>
            <person name="Rodriguez I.M."/>
            <person name="Rodriguez B."/>
            <person name="Murad R."/>
            <person name="Mortazavi A."/>
        </authorList>
    </citation>
    <scope>NUCLEOTIDE SEQUENCE [LARGE SCALE GENOMIC DNA]</scope>
    <source>
        <strain evidence="1 2">ALL</strain>
    </source>
</reference>
<evidence type="ECO:0000313" key="2">
    <source>
        <dbReference type="Proteomes" id="UP000298663"/>
    </source>
</evidence>
<keyword evidence="2" id="KW-1185">Reference proteome</keyword>
<dbReference type="AlphaFoldDB" id="A0A4U5N164"/>
<reference evidence="1 2" key="1">
    <citation type="journal article" date="2015" name="Genome Biol.">
        <title>Comparative genomics of Steinernema reveals deeply conserved gene regulatory networks.</title>
        <authorList>
            <person name="Dillman A.R."/>
            <person name="Macchietto M."/>
            <person name="Porter C.F."/>
            <person name="Rogers A."/>
            <person name="Williams B."/>
            <person name="Antoshechkin I."/>
            <person name="Lee M.M."/>
            <person name="Goodwin Z."/>
            <person name="Lu X."/>
            <person name="Lewis E.E."/>
            <person name="Goodrich-Blair H."/>
            <person name="Stock S.P."/>
            <person name="Adams B.J."/>
            <person name="Sternberg P.W."/>
            <person name="Mortazavi A."/>
        </authorList>
    </citation>
    <scope>NUCLEOTIDE SEQUENCE [LARGE SCALE GENOMIC DNA]</scope>
    <source>
        <strain evidence="1 2">ALL</strain>
    </source>
</reference>
<name>A0A4U5N164_STECR</name>
<protein>
    <submittedName>
        <fullName evidence="1">Uncharacterized protein</fullName>
    </submittedName>
</protein>
<organism evidence="1 2">
    <name type="scientific">Steinernema carpocapsae</name>
    <name type="common">Entomopathogenic nematode</name>
    <dbReference type="NCBI Taxonomy" id="34508"/>
    <lineage>
        <taxon>Eukaryota</taxon>
        <taxon>Metazoa</taxon>
        <taxon>Ecdysozoa</taxon>
        <taxon>Nematoda</taxon>
        <taxon>Chromadorea</taxon>
        <taxon>Rhabditida</taxon>
        <taxon>Tylenchina</taxon>
        <taxon>Panagrolaimomorpha</taxon>
        <taxon>Strongyloidoidea</taxon>
        <taxon>Steinernematidae</taxon>
        <taxon>Steinernema</taxon>
    </lineage>
</organism>
<dbReference type="Proteomes" id="UP000298663">
    <property type="component" value="Unassembled WGS sequence"/>
</dbReference>